<keyword evidence="1" id="KW-0472">Membrane</keyword>
<feature type="transmembrane region" description="Helical" evidence="1">
    <location>
        <begin position="90"/>
        <end position="116"/>
    </location>
</feature>
<sequence>MAELTNILFSEVNVVLSVLLMILILYWIVTMMSGLDFDPDFDIDIDTEVEIEADSGIEGGNMDFEDISNTEINREDVVGKRRKPLKWWQVALINFNFVGLPFMFTFTFWIFIWWFLTTITTALTYTYDNPLGFGIMLIASIPALIITKIITTPFKSFFKHLNKDGDAPIDYLGRKATLLSSISEDKMGNAEVVINGDSLSIYVKSLNGEPLTYGASILIIKRSADRNYYLVQSYND</sequence>
<dbReference type="AlphaFoldDB" id="A0A1H4D2Q7"/>
<keyword evidence="3" id="KW-1185">Reference proteome</keyword>
<dbReference type="STRING" id="283786.SAMN04487990_1244"/>
<organism evidence="2 3">
    <name type="scientific">Bizionia paragorgiae</name>
    <dbReference type="NCBI Taxonomy" id="283786"/>
    <lineage>
        <taxon>Bacteria</taxon>
        <taxon>Pseudomonadati</taxon>
        <taxon>Bacteroidota</taxon>
        <taxon>Flavobacteriia</taxon>
        <taxon>Flavobacteriales</taxon>
        <taxon>Flavobacteriaceae</taxon>
        <taxon>Bizionia</taxon>
    </lineage>
</organism>
<name>A0A1H4D2Q7_BIZPA</name>
<evidence type="ECO:0008006" key="4">
    <source>
        <dbReference type="Google" id="ProtNLM"/>
    </source>
</evidence>
<dbReference type="Gene3D" id="2.40.50.140">
    <property type="entry name" value="Nucleic acid-binding proteins"/>
    <property type="match status" value="1"/>
</dbReference>
<protein>
    <recommendedName>
        <fullName evidence="4">DUF1449 family protein</fullName>
    </recommendedName>
</protein>
<accession>A0A1H4D2Q7</accession>
<dbReference type="Proteomes" id="UP000198846">
    <property type="component" value="Unassembled WGS sequence"/>
</dbReference>
<feature type="transmembrane region" description="Helical" evidence="1">
    <location>
        <begin position="12"/>
        <end position="29"/>
    </location>
</feature>
<dbReference type="EMBL" id="FNQK01000024">
    <property type="protein sequence ID" value="SEA67063.1"/>
    <property type="molecule type" value="Genomic_DNA"/>
</dbReference>
<proteinExistence type="predicted"/>
<dbReference type="InterPro" id="IPR012340">
    <property type="entry name" value="NA-bd_OB-fold"/>
</dbReference>
<gene>
    <name evidence="2" type="ORF">SAMN04487990_1244</name>
</gene>
<keyword evidence="1" id="KW-1133">Transmembrane helix</keyword>
<keyword evidence="1" id="KW-0812">Transmembrane</keyword>
<evidence type="ECO:0000256" key="1">
    <source>
        <dbReference type="SAM" id="Phobius"/>
    </source>
</evidence>
<reference evidence="2 3" key="1">
    <citation type="submission" date="2016-10" db="EMBL/GenBank/DDBJ databases">
        <authorList>
            <person name="de Groot N.N."/>
        </authorList>
    </citation>
    <scope>NUCLEOTIDE SEQUENCE [LARGE SCALE GENOMIC DNA]</scope>
    <source>
        <strain evidence="2 3">DSM 23842</strain>
    </source>
</reference>
<evidence type="ECO:0000313" key="3">
    <source>
        <dbReference type="Proteomes" id="UP000198846"/>
    </source>
</evidence>
<feature type="transmembrane region" description="Helical" evidence="1">
    <location>
        <begin position="131"/>
        <end position="150"/>
    </location>
</feature>
<evidence type="ECO:0000313" key="2">
    <source>
        <dbReference type="EMBL" id="SEA67063.1"/>
    </source>
</evidence>